<dbReference type="GO" id="GO:0043565">
    <property type="term" value="F:sequence-specific DNA binding"/>
    <property type="evidence" value="ECO:0007669"/>
    <property type="project" value="TreeGrafter"/>
</dbReference>
<dbReference type="Pfam" id="PF00126">
    <property type="entry name" value="HTH_1"/>
    <property type="match status" value="1"/>
</dbReference>
<dbReference type="SUPFAM" id="SSF46785">
    <property type="entry name" value="Winged helix' DNA-binding domain"/>
    <property type="match status" value="1"/>
</dbReference>
<proteinExistence type="inferred from homology"/>
<dbReference type="Gene3D" id="3.40.190.290">
    <property type="match status" value="1"/>
</dbReference>
<dbReference type="Proteomes" id="UP000282971">
    <property type="component" value="Unassembled WGS sequence"/>
</dbReference>
<comment type="caution">
    <text evidence="6">The sequence shown here is derived from an EMBL/GenBank/DDBJ whole genome shotgun (WGS) entry which is preliminary data.</text>
</comment>
<dbReference type="Gene3D" id="1.10.10.10">
    <property type="entry name" value="Winged helix-like DNA-binding domain superfamily/Winged helix DNA-binding domain"/>
    <property type="match status" value="1"/>
</dbReference>
<protein>
    <submittedName>
        <fullName evidence="6">LysR family transcriptional regulator</fullName>
    </submittedName>
</protein>
<feature type="domain" description="HTH lysR-type" evidence="5">
    <location>
        <begin position="5"/>
        <end position="62"/>
    </location>
</feature>
<name>A0A437M5G2_9SPHN</name>
<dbReference type="RefSeq" id="WP_127741032.1">
    <property type="nucleotide sequence ID" value="NZ_SACN01000001.1"/>
</dbReference>
<dbReference type="Pfam" id="PF03466">
    <property type="entry name" value="LysR_substrate"/>
    <property type="match status" value="1"/>
</dbReference>
<keyword evidence="7" id="KW-1185">Reference proteome</keyword>
<keyword evidence="3" id="KW-0238">DNA-binding</keyword>
<dbReference type="InterPro" id="IPR005119">
    <property type="entry name" value="LysR_subst-bd"/>
</dbReference>
<dbReference type="GO" id="GO:0010628">
    <property type="term" value="P:positive regulation of gene expression"/>
    <property type="evidence" value="ECO:0007669"/>
    <property type="project" value="TreeGrafter"/>
</dbReference>
<evidence type="ECO:0000313" key="7">
    <source>
        <dbReference type="Proteomes" id="UP000282971"/>
    </source>
</evidence>
<dbReference type="InterPro" id="IPR036388">
    <property type="entry name" value="WH-like_DNA-bd_sf"/>
</dbReference>
<keyword evidence="2" id="KW-0805">Transcription regulation</keyword>
<evidence type="ECO:0000256" key="4">
    <source>
        <dbReference type="ARBA" id="ARBA00023163"/>
    </source>
</evidence>
<evidence type="ECO:0000259" key="5">
    <source>
        <dbReference type="PROSITE" id="PS50931"/>
    </source>
</evidence>
<dbReference type="GO" id="GO:0003700">
    <property type="term" value="F:DNA-binding transcription factor activity"/>
    <property type="evidence" value="ECO:0007669"/>
    <property type="project" value="InterPro"/>
</dbReference>
<evidence type="ECO:0000256" key="2">
    <source>
        <dbReference type="ARBA" id="ARBA00023015"/>
    </source>
</evidence>
<dbReference type="InterPro" id="IPR036390">
    <property type="entry name" value="WH_DNA-bd_sf"/>
</dbReference>
<dbReference type="PROSITE" id="PS50931">
    <property type="entry name" value="HTH_LYSR"/>
    <property type="match status" value="1"/>
</dbReference>
<dbReference type="InterPro" id="IPR000847">
    <property type="entry name" value="LysR_HTH_N"/>
</dbReference>
<dbReference type="EMBL" id="SACN01000001">
    <property type="protein sequence ID" value="RVT92928.1"/>
    <property type="molecule type" value="Genomic_DNA"/>
</dbReference>
<dbReference type="OrthoDB" id="8479870at2"/>
<evidence type="ECO:0000313" key="6">
    <source>
        <dbReference type="EMBL" id="RVT92928.1"/>
    </source>
</evidence>
<dbReference type="PRINTS" id="PR00039">
    <property type="entry name" value="HTHLYSR"/>
</dbReference>
<dbReference type="PANTHER" id="PTHR30427:SF1">
    <property type="entry name" value="TRANSCRIPTIONAL ACTIVATOR PROTEIN LYSR"/>
    <property type="match status" value="1"/>
</dbReference>
<organism evidence="6 7">
    <name type="scientific">Sphingomonas crocodyli</name>
    <dbReference type="NCBI Taxonomy" id="1979270"/>
    <lineage>
        <taxon>Bacteria</taxon>
        <taxon>Pseudomonadati</taxon>
        <taxon>Pseudomonadota</taxon>
        <taxon>Alphaproteobacteria</taxon>
        <taxon>Sphingomonadales</taxon>
        <taxon>Sphingomonadaceae</taxon>
        <taxon>Sphingomonas</taxon>
    </lineage>
</organism>
<comment type="similarity">
    <text evidence="1">Belongs to the LysR transcriptional regulatory family.</text>
</comment>
<dbReference type="PANTHER" id="PTHR30427">
    <property type="entry name" value="TRANSCRIPTIONAL ACTIVATOR PROTEIN LYSR"/>
    <property type="match status" value="1"/>
</dbReference>
<accession>A0A437M5G2</accession>
<dbReference type="AlphaFoldDB" id="A0A437M5G2"/>
<evidence type="ECO:0000256" key="3">
    <source>
        <dbReference type="ARBA" id="ARBA00023125"/>
    </source>
</evidence>
<sequence>MRRHVNLRQIEAFAAVMQNGTIARAGEMLNISQPAMSKLIANLEFDSGLILFDRVKKRLVPTEHALRLRDEVERIFAGVHQVESAITALHREGQGRLVIGVMPALSGNFVQRVTSAFLRSNENVICSVQAMNSQWVVERLVARKIDVGLINGRLDNPHVLVTTLLEHPLVCIMPKDHPLSYKTHVEPDDLNQLPFVAFEPHIFVRHLVEEMFEKHRITPSIVVSASAVLTVCEFVAAGHGVSLVHPLMVSGLENHLVARPFEPSIPFKFQLCRSADSKNTRLVDAFAAETQIIANDLSRALLTVMV</sequence>
<evidence type="ECO:0000256" key="1">
    <source>
        <dbReference type="ARBA" id="ARBA00009437"/>
    </source>
</evidence>
<dbReference type="SUPFAM" id="SSF53850">
    <property type="entry name" value="Periplasmic binding protein-like II"/>
    <property type="match status" value="1"/>
</dbReference>
<reference evidence="6 7" key="1">
    <citation type="submission" date="2019-01" db="EMBL/GenBank/DDBJ databases">
        <authorList>
            <person name="Chen W.-M."/>
        </authorList>
    </citation>
    <scope>NUCLEOTIDE SEQUENCE [LARGE SCALE GENOMIC DNA]</scope>
    <source>
        <strain evidence="6 7">CCP-7</strain>
    </source>
</reference>
<gene>
    <name evidence="6" type="ORF">EOD43_03190</name>
</gene>
<keyword evidence="4" id="KW-0804">Transcription</keyword>